<organism evidence="1 2">
    <name type="scientific">Brachionus plicatilis</name>
    <name type="common">Marine rotifer</name>
    <name type="synonym">Brachionus muelleri</name>
    <dbReference type="NCBI Taxonomy" id="10195"/>
    <lineage>
        <taxon>Eukaryota</taxon>
        <taxon>Metazoa</taxon>
        <taxon>Spiralia</taxon>
        <taxon>Gnathifera</taxon>
        <taxon>Rotifera</taxon>
        <taxon>Eurotatoria</taxon>
        <taxon>Monogononta</taxon>
        <taxon>Pseudotrocha</taxon>
        <taxon>Ploima</taxon>
        <taxon>Brachionidae</taxon>
        <taxon>Brachionus</taxon>
    </lineage>
</organism>
<comment type="caution">
    <text evidence="1">The sequence shown here is derived from an EMBL/GenBank/DDBJ whole genome shotgun (WGS) entry which is preliminary data.</text>
</comment>
<accession>A0A3M7PGH7</accession>
<sequence length="177" mass="20627">MKTVHTTFTTAGYRSNYKNEYNLHLTLDDSNIPIDPYPVFLGIKIDPKLNYREHLSNIKTKLMAKVKMLQKIKAIKLKNQIKLCKIIFNSLIRSTLDYSHVILNTDKKILFYLENLGKSKRILTLTESPSNHFKSSSSYFEDFTIIHQCFSNEEDFTSVDQHTIEIKNLSAQFCNKI</sequence>
<dbReference type="Proteomes" id="UP000276133">
    <property type="component" value="Unassembled WGS sequence"/>
</dbReference>
<proteinExistence type="predicted"/>
<evidence type="ECO:0008006" key="3">
    <source>
        <dbReference type="Google" id="ProtNLM"/>
    </source>
</evidence>
<name>A0A3M7PGH7_BRAPC</name>
<evidence type="ECO:0000313" key="2">
    <source>
        <dbReference type="Proteomes" id="UP000276133"/>
    </source>
</evidence>
<gene>
    <name evidence="1" type="ORF">BpHYR1_050097</name>
</gene>
<dbReference type="AlphaFoldDB" id="A0A3M7PGH7"/>
<protein>
    <recommendedName>
        <fullName evidence="3">RNA-directed DNA polymerase from mobile element jockey-like</fullName>
    </recommendedName>
</protein>
<reference evidence="1 2" key="1">
    <citation type="journal article" date="2018" name="Sci. Rep.">
        <title>Genomic signatures of local adaptation to the degree of environmental predictability in rotifers.</title>
        <authorList>
            <person name="Franch-Gras L."/>
            <person name="Hahn C."/>
            <person name="Garcia-Roger E.M."/>
            <person name="Carmona M.J."/>
            <person name="Serra M."/>
            <person name="Gomez A."/>
        </authorList>
    </citation>
    <scope>NUCLEOTIDE SEQUENCE [LARGE SCALE GENOMIC DNA]</scope>
    <source>
        <strain evidence="1">HYR1</strain>
    </source>
</reference>
<dbReference type="EMBL" id="REGN01010905">
    <property type="protein sequence ID" value="RMZ98211.1"/>
    <property type="molecule type" value="Genomic_DNA"/>
</dbReference>
<evidence type="ECO:0000313" key="1">
    <source>
        <dbReference type="EMBL" id="RMZ98211.1"/>
    </source>
</evidence>
<keyword evidence="2" id="KW-1185">Reference proteome</keyword>